<evidence type="ECO:0000313" key="4">
    <source>
        <dbReference type="Proteomes" id="UP000251197"/>
    </source>
</evidence>
<dbReference type="NCBIfam" id="TIGR01414">
    <property type="entry name" value="autotrans_barl"/>
    <property type="match status" value="1"/>
</dbReference>
<dbReference type="Gene3D" id="2.40.128.130">
    <property type="entry name" value="Autotransporter beta-domain"/>
    <property type="match status" value="1"/>
</dbReference>
<evidence type="ECO:0000313" key="2">
    <source>
        <dbReference type="EMBL" id="SQA97914.1"/>
    </source>
</evidence>
<dbReference type="RefSeq" id="WP_082763194.1">
    <property type="nucleotide sequence ID" value="NZ_CP023525.1"/>
</dbReference>
<gene>
    <name evidence="2" type="primary">tibA</name>
    <name evidence="1" type="ORF">CO704_21525</name>
    <name evidence="2" type="ORF">NCTC12120_01762</name>
</gene>
<dbReference type="GO" id="GO:0019867">
    <property type="term" value="C:outer membrane"/>
    <property type="evidence" value="ECO:0007669"/>
    <property type="project" value="InterPro"/>
</dbReference>
<evidence type="ECO:0000313" key="3">
    <source>
        <dbReference type="Proteomes" id="UP000217979"/>
    </source>
</evidence>
<evidence type="ECO:0000313" key="1">
    <source>
        <dbReference type="EMBL" id="ATF94491.1"/>
    </source>
</evidence>
<organism evidence="1 3">
    <name type="scientific">Cedecea neteri</name>
    <dbReference type="NCBI Taxonomy" id="158822"/>
    <lineage>
        <taxon>Bacteria</taxon>
        <taxon>Pseudomonadati</taxon>
        <taxon>Pseudomonadota</taxon>
        <taxon>Gammaproteobacteria</taxon>
        <taxon>Enterobacterales</taxon>
        <taxon>Enterobacteriaceae</taxon>
        <taxon>Cedecea</taxon>
    </lineage>
</organism>
<dbReference type="InterPro" id="IPR036709">
    <property type="entry name" value="Autotransporte_beta_dom_sf"/>
</dbReference>
<dbReference type="Proteomes" id="UP000251197">
    <property type="component" value="Unassembled WGS sequence"/>
</dbReference>
<sequence>MNDAYNFNNDFSGTTGRYGLGVTSQLTRNASVYLEANYRKGEHVESPVMGNAGFRVSF</sequence>
<dbReference type="EMBL" id="UAVU01000003">
    <property type="protein sequence ID" value="SQA97914.1"/>
    <property type="molecule type" value="Genomic_DNA"/>
</dbReference>
<dbReference type="InterPro" id="IPR006315">
    <property type="entry name" value="OM_autotransptr_brl_dom"/>
</dbReference>
<dbReference type="AlphaFoldDB" id="A0A291E368"/>
<accession>A0A291E368</accession>
<name>A0A291E368_9ENTR</name>
<reference evidence="2 4" key="2">
    <citation type="submission" date="2018-06" db="EMBL/GenBank/DDBJ databases">
        <authorList>
            <consortium name="Pathogen Informatics"/>
            <person name="Doyle S."/>
        </authorList>
    </citation>
    <scope>NUCLEOTIDE SEQUENCE [LARGE SCALE GENOMIC DNA]</scope>
    <source>
        <strain evidence="2 4">NCTC12120</strain>
    </source>
</reference>
<dbReference type="Proteomes" id="UP000217979">
    <property type="component" value="Chromosome"/>
</dbReference>
<proteinExistence type="predicted"/>
<reference evidence="1 3" key="1">
    <citation type="submission" date="2017-09" db="EMBL/GenBank/DDBJ databases">
        <title>FDA dAtabase for Regulatory Grade micrObial Sequences (FDA-ARGOS): Supporting development and validation of Infectious Disease Dx tests.</title>
        <authorList>
            <person name="Minogue T."/>
            <person name="Wolcott M."/>
            <person name="Wasieloski L."/>
            <person name="Aguilar W."/>
            <person name="Moore D."/>
            <person name="Tallon L."/>
            <person name="Sadzewicz L."/>
            <person name="Ott S."/>
            <person name="Zhao X."/>
            <person name="Nagaraj S."/>
            <person name="Vavikolanu K."/>
            <person name="Aluvathingal J."/>
            <person name="Nadendla S."/>
            <person name="Sichtig H."/>
        </authorList>
    </citation>
    <scope>NUCLEOTIDE SEQUENCE [LARGE SCALE GENOMIC DNA]</scope>
    <source>
        <strain evidence="1 3">FDAARGOS_392</strain>
    </source>
</reference>
<dbReference type="SUPFAM" id="SSF103515">
    <property type="entry name" value="Autotransporter"/>
    <property type="match status" value="1"/>
</dbReference>
<protein>
    <submittedName>
        <fullName evidence="2">Adhesin/invasin TibA autotransporter</fullName>
    </submittedName>
    <submittedName>
        <fullName evidence="1">Autotransporter outer membrane beta-barrel domain-containing protein</fullName>
    </submittedName>
</protein>
<dbReference type="EMBL" id="CP023525">
    <property type="protein sequence ID" value="ATF94491.1"/>
    <property type="molecule type" value="Genomic_DNA"/>
</dbReference>